<keyword evidence="4" id="KW-1185">Reference proteome</keyword>
<dbReference type="PANTHER" id="PTHR35024">
    <property type="entry name" value="HYPOTHETICAL CYTOSOLIC PROTEIN"/>
    <property type="match status" value="1"/>
</dbReference>
<feature type="region of interest" description="Disordered" evidence="2">
    <location>
        <begin position="117"/>
        <end position="138"/>
    </location>
</feature>
<evidence type="ECO:0000313" key="3">
    <source>
        <dbReference type="EMBL" id="QTA93209.1"/>
    </source>
</evidence>
<reference evidence="3" key="1">
    <citation type="journal article" date="2021" name="Microb. Physiol.">
        <title>Proteogenomic Insights into the Physiology of Marine, Sulfate-Reducing, Filamentous Desulfonema limicola and Desulfonema magnum.</title>
        <authorList>
            <person name="Schnaars V."/>
            <person name="Wohlbrand L."/>
            <person name="Scheve S."/>
            <person name="Hinrichs C."/>
            <person name="Reinhardt R."/>
            <person name="Rabus R."/>
        </authorList>
    </citation>
    <scope>NUCLEOTIDE SEQUENCE</scope>
    <source>
        <strain evidence="3">4be13</strain>
    </source>
</reference>
<dbReference type="PANTHER" id="PTHR35024:SF4">
    <property type="entry name" value="POLYMER-FORMING CYTOSKELETAL PROTEIN"/>
    <property type="match status" value="1"/>
</dbReference>
<protein>
    <submittedName>
        <fullName evidence="3">Polymer-forming cytoskeletal bactofilin</fullName>
    </submittedName>
</protein>
<sequence length="138" mass="14573">MGRKKKVGSISTFLGYGSSIEGTLEFQGTIRLDGNVRGRITSNGGTVIVGEKAVINADIIVDGAIIMGEVNGTIDAKDRIEVYPPGRVVGDIQAPMISIDTGAVFNGNCGMKGQQTVFEKKSPDSSEKLAITDEPKKK</sequence>
<organism evidence="3 4">
    <name type="scientific">Desulfonema magnum</name>
    <dbReference type="NCBI Taxonomy" id="45655"/>
    <lineage>
        <taxon>Bacteria</taxon>
        <taxon>Pseudomonadati</taxon>
        <taxon>Thermodesulfobacteriota</taxon>
        <taxon>Desulfobacteria</taxon>
        <taxon>Desulfobacterales</taxon>
        <taxon>Desulfococcaceae</taxon>
        <taxon>Desulfonema</taxon>
    </lineage>
</organism>
<comment type="similarity">
    <text evidence="1">Belongs to the bactofilin family.</text>
</comment>
<evidence type="ECO:0000313" key="4">
    <source>
        <dbReference type="Proteomes" id="UP000663722"/>
    </source>
</evidence>
<dbReference type="Proteomes" id="UP000663722">
    <property type="component" value="Chromosome"/>
</dbReference>
<dbReference type="EMBL" id="CP061800">
    <property type="protein sequence ID" value="QTA93209.1"/>
    <property type="molecule type" value="Genomic_DNA"/>
</dbReference>
<evidence type="ECO:0000256" key="2">
    <source>
        <dbReference type="SAM" id="MobiDB-lite"/>
    </source>
</evidence>
<dbReference type="KEGG" id="dmm:dnm_093090"/>
<dbReference type="AlphaFoldDB" id="A0A975GTL5"/>
<name>A0A975GTL5_9BACT</name>
<proteinExistence type="inferred from homology"/>
<dbReference type="InterPro" id="IPR007607">
    <property type="entry name" value="BacA/B"/>
</dbReference>
<dbReference type="Pfam" id="PF04519">
    <property type="entry name" value="Bactofilin"/>
    <property type="match status" value="1"/>
</dbReference>
<gene>
    <name evidence="3" type="ORF">dnm_093090</name>
</gene>
<evidence type="ECO:0000256" key="1">
    <source>
        <dbReference type="ARBA" id="ARBA00044755"/>
    </source>
</evidence>
<dbReference type="RefSeq" id="WP_207680253.1">
    <property type="nucleotide sequence ID" value="NZ_CP061800.1"/>
</dbReference>
<accession>A0A975GTL5</accession>
<feature type="compositionally biased region" description="Basic and acidic residues" evidence="2">
    <location>
        <begin position="118"/>
        <end position="138"/>
    </location>
</feature>